<proteinExistence type="predicted"/>
<feature type="compositionally biased region" description="Polar residues" evidence="1">
    <location>
        <begin position="1"/>
        <end position="10"/>
    </location>
</feature>
<dbReference type="Proteomes" id="UP000515153">
    <property type="component" value="Unplaced"/>
</dbReference>
<evidence type="ECO:0000256" key="1">
    <source>
        <dbReference type="SAM" id="MobiDB-lite"/>
    </source>
</evidence>
<reference evidence="3" key="3">
    <citation type="submission" date="2025-08" db="UniProtKB">
        <authorList>
            <consortium name="RefSeq"/>
        </authorList>
    </citation>
    <scope>IDENTIFICATION</scope>
    <source>
        <strain evidence="3">NI907</strain>
    </source>
</reference>
<evidence type="ECO:0000313" key="3">
    <source>
        <dbReference type="RefSeq" id="XP_030986475.1"/>
    </source>
</evidence>
<organism evidence="2 3">
    <name type="scientific">Pyricularia grisea</name>
    <name type="common">Crabgrass-specific blast fungus</name>
    <name type="synonym">Magnaporthe grisea</name>
    <dbReference type="NCBI Taxonomy" id="148305"/>
    <lineage>
        <taxon>Eukaryota</taxon>
        <taxon>Fungi</taxon>
        <taxon>Dikarya</taxon>
        <taxon>Ascomycota</taxon>
        <taxon>Pezizomycotina</taxon>
        <taxon>Sordariomycetes</taxon>
        <taxon>Sordariomycetidae</taxon>
        <taxon>Magnaporthales</taxon>
        <taxon>Pyriculariaceae</taxon>
        <taxon>Pyricularia</taxon>
    </lineage>
</organism>
<feature type="region of interest" description="Disordered" evidence="1">
    <location>
        <begin position="1"/>
        <end position="24"/>
    </location>
</feature>
<accession>A0A6P8BH00</accession>
<dbReference type="GeneID" id="41957207"/>
<dbReference type="KEGG" id="pgri:PgNI_02228"/>
<name>A0A6P8BH00_PYRGI</name>
<gene>
    <name evidence="3" type="ORF">PgNI_02228</name>
</gene>
<protein>
    <submittedName>
        <fullName evidence="3">Uncharacterized protein</fullName>
    </submittedName>
</protein>
<dbReference type="RefSeq" id="XP_030986475.1">
    <property type="nucleotide sequence ID" value="XM_031122295.1"/>
</dbReference>
<reference evidence="3" key="1">
    <citation type="journal article" date="2019" name="Mol. Biol. Evol.">
        <title>Blast fungal genomes show frequent chromosomal changes, gene gains and losses, and effector gene turnover.</title>
        <authorList>
            <person name="Gomez Luciano L.B."/>
            <person name="Jason Tsai I."/>
            <person name="Chuma I."/>
            <person name="Tosa Y."/>
            <person name="Chen Y.H."/>
            <person name="Li J.Y."/>
            <person name="Li M.Y."/>
            <person name="Jade Lu M.Y."/>
            <person name="Nakayashiki H."/>
            <person name="Li W.H."/>
        </authorList>
    </citation>
    <scope>NUCLEOTIDE SEQUENCE</scope>
    <source>
        <strain evidence="3">NI907</strain>
    </source>
</reference>
<dbReference type="AlphaFoldDB" id="A0A6P8BH00"/>
<keyword evidence="2" id="KW-1185">Reference proteome</keyword>
<reference evidence="3" key="2">
    <citation type="submission" date="2019-10" db="EMBL/GenBank/DDBJ databases">
        <authorList>
            <consortium name="NCBI Genome Project"/>
        </authorList>
    </citation>
    <scope>NUCLEOTIDE SEQUENCE</scope>
    <source>
        <strain evidence="3">NI907</strain>
    </source>
</reference>
<sequence>MSMETETQSLGGYPPPPMKEPRTVSCDLGISDNDLQKLKTGLVPYDQDDKWYFATTGPDDAGIISFHIIRYFSHRDFYIIHVKPSDDVGGDQSTRRHKIQSFTWDENQCGIYMTEEQGKKQAVSLWRSHLECEFEELPEEDFSSDWMDYSGYDLNPEDPIYLKYRDSP</sequence>
<evidence type="ECO:0000313" key="2">
    <source>
        <dbReference type="Proteomes" id="UP000515153"/>
    </source>
</evidence>